<evidence type="ECO:0000256" key="7">
    <source>
        <dbReference type="ARBA" id="ARBA00023136"/>
    </source>
</evidence>
<dbReference type="EnsemblMetazoa" id="BGLB021303-RA">
    <property type="protein sequence ID" value="BGLB021303-PA"/>
    <property type="gene ID" value="BGLB021303"/>
</dbReference>
<dbReference type="AlphaFoldDB" id="A0A2C9KM62"/>
<evidence type="ECO:0000256" key="6">
    <source>
        <dbReference type="ARBA" id="ARBA00022989"/>
    </source>
</evidence>
<dbReference type="STRING" id="6526.A0A2C9KM62"/>
<evidence type="ECO:0000256" key="2">
    <source>
        <dbReference type="ARBA" id="ARBA00009916"/>
    </source>
</evidence>
<evidence type="ECO:0000256" key="3">
    <source>
        <dbReference type="ARBA" id="ARBA00022448"/>
    </source>
</evidence>
<evidence type="ECO:0008006" key="11">
    <source>
        <dbReference type="Google" id="ProtNLM"/>
    </source>
</evidence>
<dbReference type="PANTHER" id="PTHR11101:SF80">
    <property type="entry name" value="PHOSPHATE TRANSPORTER"/>
    <property type="match status" value="1"/>
</dbReference>
<dbReference type="GO" id="GO:0005315">
    <property type="term" value="F:phosphate transmembrane transporter activity"/>
    <property type="evidence" value="ECO:0007669"/>
    <property type="project" value="InterPro"/>
</dbReference>
<keyword evidence="5 8" id="KW-0812">Transmembrane</keyword>
<organism evidence="9 10">
    <name type="scientific">Biomphalaria glabrata</name>
    <name type="common">Bloodfluke planorb</name>
    <name type="synonym">Freshwater snail</name>
    <dbReference type="NCBI Taxonomy" id="6526"/>
    <lineage>
        <taxon>Eukaryota</taxon>
        <taxon>Metazoa</taxon>
        <taxon>Spiralia</taxon>
        <taxon>Lophotrochozoa</taxon>
        <taxon>Mollusca</taxon>
        <taxon>Gastropoda</taxon>
        <taxon>Heterobranchia</taxon>
        <taxon>Euthyneura</taxon>
        <taxon>Panpulmonata</taxon>
        <taxon>Hygrophila</taxon>
        <taxon>Lymnaeoidea</taxon>
        <taxon>Planorbidae</taxon>
        <taxon>Biomphalaria</taxon>
    </lineage>
</organism>
<dbReference type="Proteomes" id="UP000076420">
    <property type="component" value="Unassembled WGS sequence"/>
</dbReference>
<keyword evidence="3" id="KW-0813">Transport</keyword>
<gene>
    <name evidence="9" type="primary">106063361</name>
</gene>
<dbReference type="Pfam" id="PF01384">
    <property type="entry name" value="PHO4"/>
    <property type="match status" value="1"/>
</dbReference>
<comment type="subcellular location">
    <subcellularLocation>
        <location evidence="1">Membrane</location>
        <topology evidence="1">Multi-pass membrane protein</topology>
    </subcellularLocation>
</comment>
<evidence type="ECO:0000256" key="8">
    <source>
        <dbReference type="SAM" id="Phobius"/>
    </source>
</evidence>
<dbReference type="VEuPathDB" id="VectorBase:BGLB021303"/>
<keyword evidence="6 8" id="KW-1133">Transmembrane helix</keyword>
<evidence type="ECO:0000256" key="5">
    <source>
        <dbReference type="ARBA" id="ARBA00022692"/>
    </source>
</evidence>
<dbReference type="PANTHER" id="PTHR11101">
    <property type="entry name" value="PHOSPHATE TRANSPORTER"/>
    <property type="match status" value="1"/>
</dbReference>
<evidence type="ECO:0000313" key="9">
    <source>
        <dbReference type="EnsemblMetazoa" id="BGLB021303-PA"/>
    </source>
</evidence>
<evidence type="ECO:0000256" key="1">
    <source>
        <dbReference type="ARBA" id="ARBA00004141"/>
    </source>
</evidence>
<keyword evidence="4" id="KW-0592">Phosphate transport</keyword>
<name>A0A2C9KM62_BIOGL</name>
<feature type="transmembrane region" description="Helical" evidence="8">
    <location>
        <begin position="183"/>
        <end position="200"/>
    </location>
</feature>
<dbReference type="KEGG" id="bgt:106063361"/>
<comment type="similarity">
    <text evidence="2">Belongs to the inorganic phosphate transporter (PiT) (TC 2.A.20) family.</text>
</comment>
<protein>
    <recommendedName>
        <fullName evidence="11">Phosphate transporter</fullName>
    </recommendedName>
</protein>
<reference evidence="9" key="1">
    <citation type="submission" date="2020-05" db="UniProtKB">
        <authorList>
            <consortium name="EnsemblMetazoa"/>
        </authorList>
    </citation>
    <scope>IDENTIFICATION</scope>
    <source>
        <strain evidence="9">BB02</strain>
    </source>
</reference>
<evidence type="ECO:0000256" key="4">
    <source>
        <dbReference type="ARBA" id="ARBA00022592"/>
    </source>
</evidence>
<dbReference type="VEuPathDB" id="VectorBase:BGLAX_046120"/>
<sequence length="218" mass="23941">MDKIGDIVKTEIKSKQTTNFFERFKGKSKNYNGLNQADRGDSKMLDRNKADEDGLWKTDGENGLNCKDVHFELQPLKTSNDIDNLPGSTTLGHVCKSGHVKDVKIVSDAEAAHWKVDKKQLGRELIEDKPETKILFSFLQILTAIFGSFAHGGNDVSNAIGPLIGVWMICNEGSVAQKAPTPIWILVYGGAGISFGLWILGRRVIQTIGEDLAKVTPS</sequence>
<keyword evidence="7 8" id="KW-0472">Membrane</keyword>
<dbReference type="GO" id="GO:0016020">
    <property type="term" value="C:membrane"/>
    <property type="evidence" value="ECO:0007669"/>
    <property type="project" value="UniProtKB-SubCell"/>
</dbReference>
<accession>A0A2C9KM62</accession>
<proteinExistence type="inferred from homology"/>
<dbReference type="InterPro" id="IPR001204">
    <property type="entry name" value="Phos_transporter"/>
</dbReference>
<evidence type="ECO:0000313" key="10">
    <source>
        <dbReference type="Proteomes" id="UP000076420"/>
    </source>
</evidence>
<feature type="transmembrane region" description="Helical" evidence="8">
    <location>
        <begin position="134"/>
        <end position="153"/>
    </location>
</feature>
<dbReference type="GO" id="GO:0035435">
    <property type="term" value="P:phosphate ion transmembrane transport"/>
    <property type="evidence" value="ECO:0007669"/>
    <property type="project" value="TreeGrafter"/>
</dbReference>